<evidence type="ECO:0000313" key="3">
    <source>
        <dbReference type="Proteomes" id="UP001175228"/>
    </source>
</evidence>
<gene>
    <name evidence="2" type="ORF">EDD18DRAFT_1100414</name>
</gene>
<sequence length="345" mass="38428">MQFPNVRAQALSRTVAVPPRTLRGQDTSPLHGWTTPVPKTSSSGAESRPGKLADFQTIVLNGSNLDREPVRVSNSRRPVIGLVIGIWEYQYPRDLALKMNELYRRQPALRLKKEIGDTIGNPTHGASSLSPFNDHHRILTQFLPGYRRQRPQYHSGDGCSLGLTTIFIPELAVCDRLPHNFDRQTLASKIKTPAPLGGGAVTLPCKNERIDVGFRRRKRFRNYLPKLTTSIDDSLVKDSHSPAKLLQDGQLECTSYFHEFEENSILHKQFPESRIDGKTTYLRHGRHIYPAMTCSEFAPFALVAFIIAYTLAPDFSSPAISALYIDGLDAMPLCDADVAGMKSSG</sequence>
<protein>
    <submittedName>
        <fullName evidence="2">Uncharacterized protein</fullName>
    </submittedName>
</protein>
<feature type="region of interest" description="Disordered" evidence="1">
    <location>
        <begin position="1"/>
        <end position="49"/>
    </location>
</feature>
<organism evidence="2 3">
    <name type="scientific">Armillaria luteobubalina</name>
    <dbReference type="NCBI Taxonomy" id="153913"/>
    <lineage>
        <taxon>Eukaryota</taxon>
        <taxon>Fungi</taxon>
        <taxon>Dikarya</taxon>
        <taxon>Basidiomycota</taxon>
        <taxon>Agaricomycotina</taxon>
        <taxon>Agaricomycetes</taxon>
        <taxon>Agaricomycetidae</taxon>
        <taxon>Agaricales</taxon>
        <taxon>Marasmiineae</taxon>
        <taxon>Physalacriaceae</taxon>
        <taxon>Armillaria</taxon>
    </lineage>
</organism>
<proteinExistence type="predicted"/>
<comment type="caution">
    <text evidence="2">The sequence shown here is derived from an EMBL/GenBank/DDBJ whole genome shotgun (WGS) entry which is preliminary data.</text>
</comment>
<evidence type="ECO:0000256" key="1">
    <source>
        <dbReference type="SAM" id="MobiDB-lite"/>
    </source>
</evidence>
<dbReference type="Proteomes" id="UP001175228">
    <property type="component" value="Unassembled WGS sequence"/>
</dbReference>
<dbReference type="EMBL" id="JAUEPU010000005">
    <property type="protein sequence ID" value="KAK0501909.1"/>
    <property type="molecule type" value="Genomic_DNA"/>
</dbReference>
<reference evidence="2" key="1">
    <citation type="submission" date="2023-06" db="EMBL/GenBank/DDBJ databases">
        <authorList>
            <consortium name="Lawrence Berkeley National Laboratory"/>
            <person name="Ahrendt S."/>
            <person name="Sahu N."/>
            <person name="Indic B."/>
            <person name="Wong-Bajracharya J."/>
            <person name="Merenyi Z."/>
            <person name="Ke H.-M."/>
            <person name="Monk M."/>
            <person name="Kocsube S."/>
            <person name="Drula E."/>
            <person name="Lipzen A."/>
            <person name="Balint B."/>
            <person name="Henrissat B."/>
            <person name="Andreopoulos B."/>
            <person name="Martin F.M."/>
            <person name="Harder C.B."/>
            <person name="Rigling D."/>
            <person name="Ford K.L."/>
            <person name="Foster G.D."/>
            <person name="Pangilinan J."/>
            <person name="Papanicolaou A."/>
            <person name="Barry K."/>
            <person name="LaButti K."/>
            <person name="Viragh M."/>
            <person name="Koriabine M."/>
            <person name="Yan M."/>
            <person name="Riley R."/>
            <person name="Champramary S."/>
            <person name="Plett K.L."/>
            <person name="Tsai I.J."/>
            <person name="Slot J."/>
            <person name="Sipos G."/>
            <person name="Plett J."/>
            <person name="Nagy L.G."/>
            <person name="Grigoriev I.V."/>
        </authorList>
    </citation>
    <scope>NUCLEOTIDE SEQUENCE</scope>
    <source>
        <strain evidence="2">HWK02</strain>
    </source>
</reference>
<dbReference type="AlphaFoldDB" id="A0AA39QGI6"/>
<name>A0AA39QGI6_9AGAR</name>
<evidence type="ECO:0000313" key="2">
    <source>
        <dbReference type="EMBL" id="KAK0501909.1"/>
    </source>
</evidence>
<keyword evidence="3" id="KW-1185">Reference proteome</keyword>
<accession>A0AA39QGI6</accession>